<comment type="similarity">
    <text evidence="1">Belongs to the helicase family. RecQ subfamily.</text>
</comment>
<evidence type="ECO:0000256" key="7">
    <source>
        <dbReference type="ARBA" id="ARBA00034617"/>
    </source>
</evidence>
<keyword evidence="6" id="KW-0539">Nucleus</keyword>
<proteinExistence type="inferred from homology"/>
<dbReference type="SUPFAM" id="SSF52540">
    <property type="entry name" value="P-loop containing nucleoside triphosphate hydrolases"/>
    <property type="match status" value="1"/>
</dbReference>
<dbReference type="Gene3D" id="3.40.50.300">
    <property type="entry name" value="P-loop containing nucleotide triphosphate hydrolases"/>
    <property type="match status" value="2"/>
</dbReference>
<dbReference type="GO" id="GO:0016787">
    <property type="term" value="F:hydrolase activity"/>
    <property type="evidence" value="ECO:0007669"/>
    <property type="project" value="UniProtKB-KW"/>
</dbReference>
<dbReference type="Proteomes" id="UP000218811">
    <property type="component" value="Unassembled WGS sequence"/>
</dbReference>
<dbReference type="Pfam" id="PF00271">
    <property type="entry name" value="Helicase_C"/>
    <property type="match status" value="1"/>
</dbReference>
<dbReference type="Pfam" id="PF00270">
    <property type="entry name" value="DEAD"/>
    <property type="match status" value="1"/>
</dbReference>
<keyword evidence="9" id="KW-1133">Transmembrane helix</keyword>
<dbReference type="PANTHER" id="PTHR13710:SF153">
    <property type="entry name" value="RECQ-LIKE DNA HELICASE BLM"/>
    <property type="match status" value="1"/>
</dbReference>
<keyword evidence="5" id="KW-0413">Isomerase</keyword>
<dbReference type="STRING" id="742152.A0A2H3JE61"/>
<dbReference type="InterPro" id="IPR014001">
    <property type="entry name" value="Helicase_ATP-bd"/>
</dbReference>
<evidence type="ECO:0000256" key="8">
    <source>
        <dbReference type="ARBA" id="ARBA00034808"/>
    </source>
</evidence>
<dbReference type="EMBL" id="KB468053">
    <property type="protein sequence ID" value="PCH40520.1"/>
    <property type="molecule type" value="Genomic_DNA"/>
</dbReference>
<evidence type="ECO:0000313" key="13">
    <source>
        <dbReference type="Proteomes" id="UP000218811"/>
    </source>
</evidence>
<keyword evidence="12" id="KW-0378">Hydrolase</keyword>
<dbReference type="GO" id="GO:0005737">
    <property type="term" value="C:cytoplasm"/>
    <property type="evidence" value="ECO:0007669"/>
    <property type="project" value="TreeGrafter"/>
</dbReference>
<evidence type="ECO:0000256" key="4">
    <source>
        <dbReference type="ARBA" id="ARBA00023125"/>
    </source>
</evidence>
<reference evidence="12 13" key="1">
    <citation type="journal article" date="2012" name="Science">
        <title>The Paleozoic origin of enzymatic lignin decomposition reconstructed from 31 fungal genomes.</title>
        <authorList>
            <person name="Floudas D."/>
            <person name="Binder M."/>
            <person name="Riley R."/>
            <person name="Barry K."/>
            <person name="Blanchette R.A."/>
            <person name="Henrissat B."/>
            <person name="Martinez A.T."/>
            <person name="Otillar R."/>
            <person name="Spatafora J.W."/>
            <person name="Yadav J.S."/>
            <person name="Aerts A."/>
            <person name="Benoit I."/>
            <person name="Boyd A."/>
            <person name="Carlson A."/>
            <person name="Copeland A."/>
            <person name="Coutinho P.M."/>
            <person name="de Vries R.P."/>
            <person name="Ferreira P."/>
            <person name="Findley K."/>
            <person name="Foster B."/>
            <person name="Gaskell J."/>
            <person name="Glotzer D."/>
            <person name="Gorecki P."/>
            <person name="Heitman J."/>
            <person name="Hesse C."/>
            <person name="Hori C."/>
            <person name="Igarashi K."/>
            <person name="Jurgens J.A."/>
            <person name="Kallen N."/>
            <person name="Kersten P."/>
            <person name="Kohler A."/>
            <person name="Kuees U."/>
            <person name="Kumar T.K.A."/>
            <person name="Kuo A."/>
            <person name="LaButti K."/>
            <person name="Larrondo L.F."/>
            <person name="Lindquist E."/>
            <person name="Ling A."/>
            <person name="Lombard V."/>
            <person name="Lucas S."/>
            <person name="Lundell T."/>
            <person name="Martin R."/>
            <person name="McLaughlin D.J."/>
            <person name="Morgenstern I."/>
            <person name="Morin E."/>
            <person name="Murat C."/>
            <person name="Nagy L.G."/>
            <person name="Nolan M."/>
            <person name="Ohm R.A."/>
            <person name="Patyshakuliyeva A."/>
            <person name="Rokas A."/>
            <person name="Ruiz-Duenas F.J."/>
            <person name="Sabat G."/>
            <person name="Salamov A."/>
            <person name="Samejima M."/>
            <person name="Schmutz J."/>
            <person name="Slot J.C."/>
            <person name="St John F."/>
            <person name="Stenlid J."/>
            <person name="Sun H."/>
            <person name="Sun S."/>
            <person name="Syed K."/>
            <person name="Tsang A."/>
            <person name="Wiebenga A."/>
            <person name="Young D."/>
            <person name="Pisabarro A."/>
            <person name="Eastwood D.C."/>
            <person name="Martin F."/>
            <person name="Cullen D."/>
            <person name="Grigoriev I.V."/>
            <person name="Hibbett D.S."/>
        </authorList>
    </citation>
    <scope>NUCLEOTIDE SEQUENCE [LARGE SCALE GENOMIC DNA]</scope>
    <source>
        <strain evidence="12 13">MD-104</strain>
    </source>
</reference>
<keyword evidence="9" id="KW-0812">Transmembrane</keyword>
<dbReference type="InterPro" id="IPR027417">
    <property type="entry name" value="P-loop_NTPase"/>
</dbReference>
<dbReference type="SMART" id="SM00487">
    <property type="entry name" value="DEXDc"/>
    <property type="match status" value="1"/>
</dbReference>
<dbReference type="GO" id="GO:0009378">
    <property type="term" value="F:four-way junction helicase activity"/>
    <property type="evidence" value="ECO:0007669"/>
    <property type="project" value="TreeGrafter"/>
</dbReference>
<evidence type="ECO:0000259" key="10">
    <source>
        <dbReference type="PROSITE" id="PS51192"/>
    </source>
</evidence>
<dbReference type="PROSITE" id="PS51192">
    <property type="entry name" value="HELICASE_ATP_BIND_1"/>
    <property type="match status" value="1"/>
</dbReference>
<evidence type="ECO:0000256" key="9">
    <source>
        <dbReference type="SAM" id="Phobius"/>
    </source>
</evidence>
<dbReference type="InterPro" id="IPR001650">
    <property type="entry name" value="Helicase_C-like"/>
</dbReference>
<dbReference type="GO" id="GO:0000724">
    <property type="term" value="P:double-strand break repair via homologous recombination"/>
    <property type="evidence" value="ECO:0007669"/>
    <property type="project" value="TreeGrafter"/>
</dbReference>
<protein>
    <recommendedName>
        <fullName evidence="8">DNA 3'-5' helicase</fullName>
        <ecNumber evidence="8">5.6.2.4</ecNumber>
    </recommendedName>
</protein>
<dbReference type="GO" id="GO:0003677">
    <property type="term" value="F:DNA binding"/>
    <property type="evidence" value="ECO:0007669"/>
    <property type="project" value="UniProtKB-KW"/>
</dbReference>
<dbReference type="GO" id="GO:0005694">
    <property type="term" value="C:chromosome"/>
    <property type="evidence" value="ECO:0007669"/>
    <property type="project" value="TreeGrafter"/>
</dbReference>
<dbReference type="InterPro" id="IPR011545">
    <property type="entry name" value="DEAD/DEAH_box_helicase_dom"/>
</dbReference>
<evidence type="ECO:0000256" key="1">
    <source>
        <dbReference type="ARBA" id="ARBA00005446"/>
    </source>
</evidence>
<comment type="catalytic activity">
    <reaction evidence="7">
        <text>Couples ATP hydrolysis with the unwinding of duplex DNA by translocating in the 3'-5' direction.</text>
        <dbReference type="EC" id="5.6.2.4"/>
    </reaction>
</comment>
<keyword evidence="9" id="KW-0472">Membrane</keyword>
<dbReference type="AlphaFoldDB" id="A0A2H3JE61"/>
<dbReference type="GO" id="GO:0005524">
    <property type="term" value="F:ATP binding"/>
    <property type="evidence" value="ECO:0007669"/>
    <property type="project" value="UniProtKB-KW"/>
</dbReference>
<organism evidence="12 13">
    <name type="scientific">Wolfiporia cocos (strain MD-104)</name>
    <name type="common">Brown rot fungus</name>
    <dbReference type="NCBI Taxonomy" id="742152"/>
    <lineage>
        <taxon>Eukaryota</taxon>
        <taxon>Fungi</taxon>
        <taxon>Dikarya</taxon>
        <taxon>Basidiomycota</taxon>
        <taxon>Agaricomycotina</taxon>
        <taxon>Agaricomycetes</taxon>
        <taxon>Polyporales</taxon>
        <taxon>Phaeolaceae</taxon>
        <taxon>Wolfiporia</taxon>
    </lineage>
</organism>
<dbReference type="OrthoDB" id="2499463at2759"/>
<dbReference type="EC" id="5.6.2.4" evidence="8"/>
<keyword evidence="3" id="KW-0067">ATP-binding</keyword>
<dbReference type="GO" id="GO:0005634">
    <property type="term" value="C:nucleus"/>
    <property type="evidence" value="ECO:0007669"/>
    <property type="project" value="TreeGrafter"/>
</dbReference>
<keyword evidence="13" id="KW-1185">Reference proteome</keyword>
<dbReference type="GO" id="GO:0043138">
    <property type="term" value="F:3'-5' DNA helicase activity"/>
    <property type="evidence" value="ECO:0007669"/>
    <property type="project" value="UniProtKB-EC"/>
</dbReference>
<dbReference type="PROSITE" id="PS51194">
    <property type="entry name" value="HELICASE_CTER"/>
    <property type="match status" value="1"/>
</dbReference>
<keyword evidence="2" id="KW-0547">Nucleotide-binding</keyword>
<feature type="domain" description="Helicase C-terminal" evidence="11">
    <location>
        <begin position="218"/>
        <end position="367"/>
    </location>
</feature>
<evidence type="ECO:0000259" key="11">
    <source>
        <dbReference type="PROSITE" id="PS51194"/>
    </source>
</evidence>
<keyword evidence="4" id="KW-0238">DNA-binding</keyword>
<accession>A0A2H3JE61</accession>
<evidence type="ECO:0000256" key="6">
    <source>
        <dbReference type="ARBA" id="ARBA00023242"/>
    </source>
</evidence>
<evidence type="ECO:0000256" key="5">
    <source>
        <dbReference type="ARBA" id="ARBA00023235"/>
    </source>
</evidence>
<dbReference type="PANTHER" id="PTHR13710">
    <property type="entry name" value="DNA HELICASE RECQ FAMILY MEMBER"/>
    <property type="match status" value="1"/>
</dbReference>
<evidence type="ECO:0000313" key="12">
    <source>
        <dbReference type="EMBL" id="PCH40520.1"/>
    </source>
</evidence>
<evidence type="ECO:0000256" key="3">
    <source>
        <dbReference type="ARBA" id="ARBA00022840"/>
    </source>
</evidence>
<dbReference type="SMART" id="SM00490">
    <property type="entry name" value="HELICc"/>
    <property type="match status" value="1"/>
</dbReference>
<feature type="domain" description="Helicase ATP-binding" evidence="10">
    <location>
        <begin position="11"/>
        <end position="185"/>
    </location>
</feature>
<evidence type="ECO:0000256" key="2">
    <source>
        <dbReference type="ARBA" id="ARBA00022741"/>
    </source>
</evidence>
<gene>
    <name evidence="12" type="ORF">WOLCODRAFT_68220</name>
</gene>
<name>A0A2H3JE61_WOLCO</name>
<feature type="transmembrane region" description="Helical" evidence="9">
    <location>
        <begin position="345"/>
        <end position="363"/>
    </location>
</feature>
<dbReference type="OMA" id="HESXRAG"/>
<sequence length="400" mass="45196">MLYYDWQLDVTEALLLHLDSIVIAGTGSGKTGPFTLILMADETEKKVVIVISPLNELEKDQAARLTQLGLSATSVNAEVFSPKLQMELAEGKFRIILTSPEMCLEHKEFSRLMRTPSFTENICAVAIDEAHCASHWGGNFRKKYAELYKLRAFVPCHVPFLATSATIPPHILNDVMQKLCIHPQSTYFVNRGNDRPNITVAAFRMAGGASNLSALNFTLDGAIEGGSLERTIIFFNDRDTTMRVWSHLRSILPEEICNQIDFLHGFRSQDSHTIVMEKFREGSIKILCATEAAGMGLDIADITRIVQFMVPPSLSVWVQRYGHAVRSGDAGIAILLVEPLRLQPYNVYTMYTWFFIYTIYMYLHMAKYMVYTWYIILSQIANGVPSLRCNRKLKGRTPLH</sequence>